<evidence type="ECO:0000313" key="10">
    <source>
        <dbReference type="Proteomes" id="UP000230842"/>
    </source>
</evidence>
<feature type="domain" description="Thiamine pyrophosphate enzyme N-terminal TPP-binding" evidence="8">
    <location>
        <begin position="28"/>
        <end position="144"/>
    </location>
</feature>
<reference evidence="9 10" key="1">
    <citation type="submission" date="2017-11" db="EMBL/GenBank/DDBJ databases">
        <title>Genomic Encyclopedia of Archaeal and Bacterial Type Strains, Phase II (KMG-II): From Individual Species to Whole Genera.</title>
        <authorList>
            <person name="Goeker M."/>
        </authorList>
    </citation>
    <scope>NUCLEOTIDE SEQUENCE [LARGE SCALE GENOMIC DNA]</scope>
    <source>
        <strain evidence="9 10">DSM 27763</strain>
    </source>
</reference>
<keyword evidence="3 4" id="KW-0786">Thiamine pyrophosphate</keyword>
<dbReference type="PANTHER" id="PTHR18968:SF13">
    <property type="entry name" value="ACETOLACTATE SYNTHASE CATALYTIC SUBUNIT, MITOCHONDRIAL"/>
    <property type="match status" value="1"/>
</dbReference>
<dbReference type="GO" id="GO:0050660">
    <property type="term" value="F:flavin adenine dinucleotide binding"/>
    <property type="evidence" value="ECO:0007669"/>
    <property type="project" value="TreeGrafter"/>
</dbReference>
<protein>
    <submittedName>
        <fullName evidence="9">Acetolactate synthase-1/2/3 large subunit</fullName>
    </submittedName>
</protein>
<feature type="domain" description="Thiamine pyrophosphate enzyme central" evidence="6">
    <location>
        <begin position="217"/>
        <end position="346"/>
    </location>
</feature>
<dbReference type="PROSITE" id="PS00187">
    <property type="entry name" value="TPP_ENZYMES"/>
    <property type="match status" value="1"/>
</dbReference>
<dbReference type="GO" id="GO:0009097">
    <property type="term" value="P:isoleucine biosynthetic process"/>
    <property type="evidence" value="ECO:0007669"/>
    <property type="project" value="TreeGrafter"/>
</dbReference>
<dbReference type="AlphaFoldDB" id="A0A2M9BGX4"/>
<dbReference type="RefSeq" id="WP_100414599.1">
    <property type="nucleotide sequence ID" value="NZ_PGEZ01000001.1"/>
</dbReference>
<dbReference type="InterPro" id="IPR000399">
    <property type="entry name" value="TPP-bd_CS"/>
</dbReference>
<dbReference type="InterPro" id="IPR029035">
    <property type="entry name" value="DHS-like_NAD/FAD-binding_dom"/>
</dbReference>
<feature type="region of interest" description="Disordered" evidence="5">
    <location>
        <begin position="1"/>
        <end position="25"/>
    </location>
</feature>
<dbReference type="InterPro" id="IPR012001">
    <property type="entry name" value="Thiamin_PyroP_enz_TPP-bd_dom"/>
</dbReference>
<dbReference type="EMBL" id="PGEZ01000001">
    <property type="protein sequence ID" value="PJJ57198.1"/>
    <property type="molecule type" value="Genomic_DNA"/>
</dbReference>
<dbReference type="InterPro" id="IPR045229">
    <property type="entry name" value="TPP_enz"/>
</dbReference>
<feature type="compositionally biased region" description="Low complexity" evidence="5">
    <location>
        <begin position="10"/>
        <end position="25"/>
    </location>
</feature>
<dbReference type="GO" id="GO:0009099">
    <property type="term" value="P:L-valine biosynthetic process"/>
    <property type="evidence" value="ECO:0007669"/>
    <property type="project" value="TreeGrafter"/>
</dbReference>
<evidence type="ECO:0000256" key="1">
    <source>
        <dbReference type="ARBA" id="ARBA00001964"/>
    </source>
</evidence>
<sequence length="569" mass="58334">MSEQPSATEQPPAADQPAPRPAALDATNGGDLLVAVMDALGVDVAFGVVSVHNLPLVDAIASRRRFVPVRHEAAAVNAADAYGRVRGTVGVALTSTGTGAGNAAGSLVEALATGSRVLHVTGQIESRYLGQGRGFIHETKDQAGMLAAVSKAAYTIFNVDCAADILAGAAAEALTAPYGPVSVEWPIDLQYRPHEIGTVTVEPFADAAPDVDEDALADAAALVAGARRPLLWIGGGAVEARDEVLALATRTRAGILTSNSGRGVVGEGHGACVGNFATSPAVRPLLESADLLVSVGTHFRSNETGDYALPLPVPHVQIDVDKAAIGRVHPAEVGLVGDAAATLARLTDALPDRTATEDGWLTQVAAARRGARQALRDGIGWQAQICDAVRSAFPRQAVLARDVTIPSSMWGNRLLAVDDPSVNVFPRGGGIGQGLAMGIGAAIARPDLPTLILAGDGGLAVHLGELGTLAQERPWAVLLLFNDGGYGVLRNTQDGFVGRRSGVDLATPDFGRLAAAYGLPHTVVRSVDAIEEALASALSARGPAVVEVDVDALGPIPRPFTPPVSIPGA</sequence>
<dbReference type="GO" id="GO:0000287">
    <property type="term" value="F:magnesium ion binding"/>
    <property type="evidence" value="ECO:0007669"/>
    <property type="project" value="InterPro"/>
</dbReference>
<dbReference type="NCBIfam" id="NF005470">
    <property type="entry name" value="PRK07064.1"/>
    <property type="match status" value="1"/>
</dbReference>
<evidence type="ECO:0000256" key="5">
    <source>
        <dbReference type="SAM" id="MobiDB-lite"/>
    </source>
</evidence>
<evidence type="ECO:0000256" key="4">
    <source>
        <dbReference type="RuleBase" id="RU362132"/>
    </source>
</evidence>
<dbReference type="CDD" id="cd00568">
    <property type="entry name" value="TPP_enzymes"/>
    <property type="match status" value="1"/>
</dbReference>
<evidence type="ECO:0000313" key="9">
    <source>
        <dbReference type="EMBL" id="PJJ57198.1"/>
    </source>
</evidence>
<comment type="caution">
    <text evidence="9">The sequence shown here is derived from an EMBL/GenBank/DDBJ whole genome shotgun (WGS) entry which is preliminary data.</text>
</comment>
<dbReference type="InterPro" id="IPR011766">
    <property type="entry name" value="TPP_enzyme_TPP-bd"/>
</dbReference>
<dbReference type="Pfam" id="PF02776">
    <property type="entry name" value="TPP_enzyme_N"/>
    <property type="match status" value="1"/>
</dbReference>
<feature type="domain" description="Thiamine pyrophosphate enzyme TPP-binding" evidence="7">
    <location>
        <begin position="408"/>
        <end position="548"/>
    </location>
</feature>
<dbReference type="OrthoDB" id="4959782at2"/>
<gene>
    <name evidence="9" type="ORF">CLV56_1422</name>
</gene>
<dbReference type="Pfam" id="PF00205">
    <property type="entry name" value="TPP_enzyme_M"/>
    <property type="match status" value="1"/>
</dbReference>
<evidence type="ECO:0000256" key="2">
    <source>
        <dbReference type="ARBA" id="ARBA00007812"/>
    </source>
</evidence>
<dbReference type="Gene3D" id="3.40.50.1220">
    <property type="entry name" value="TPP-binding domain"/>
    <property type="match status" value="1"/>
</dbReference>
<dbReference type="Proteomes" id="UP000230842">
    <property type="component" value="Unassembled WGS sequence"/>
</dbReference>
<dbReference type="GO" id="GO:0005948">
    <property type="term" value="C:acetolactate synthase complex"/>
    <property type="evidence" value="ECO:0007669"/>
    <property type="project" value="TreeGrafter"/>
</dbReference>
<dbReference type="PANTHER" id="PTHR18968">
    <property type="entry name" value="THIAMINE PYROPHOSPHATE ENZYMES"/>
    <property type="match status" value="1"/>
</dbReference>
<dbReference type="GO" id="GO:0003984">
    <property type="term" value="F:acetolactate synthase activity"/>
    <property type="evidence" value="ECO:0007669"/>
    <property type="project" value="TreeGrafter"/>
</dbReference>
<accession>A0A2M9BGX4</accession>
<dbReference type="InterPro" id="IPR012000">
    <property type="entry name" value="Thiamin_PyroP_enz_cen_dom"/>
</dbReference>
<organism evidence="9 10">
    <name type="scientific">Mumia flava</name>
    <dbReference type="NCBI Taxonomy" id="1348852"/>
    <lineage>
        <taxon>Bacteria</taxon>
        <taxon>Bacillati</taxon>
        <taxon>Actinomycetota</taxon>
        <taxon>Actinomycetes</taxon>
        <taxon>Propionibacteriales</taxon>
        <taxon>Nocardioidaceae</taxon>
        <taxon>Mumia</taxon>
    </lineage>
</organism>
<keyword evidence="10" id="KW-1185">Reference proteome</keyword>
<evidence type="ECO:0000259" key="6">
    <source>
        <dbReference type="Pfam" id="PF00205"/>
    </source>
</evidence>
<dbReference type="SUPFAM" id="SSF52467">
    <property type="entry name" value="DHS-like NAD/FAD-binding domain"/>
    <property type="match status" value="1"/>
</dbReference>
<dbReference type="Gene3D" id="3.40.50.970">
    <property type="match status" value="2"/>
</dbReference>
<dbReference type="InterPro" id="IPR029061">
    <property type="entry name" value="THDP-binding"/>
</dbReference>
<comment type="similarity">
    <text evidence="2 4">Belongs to the TPP enzyme family.</text>
</comment>
<dbReference type="SUPFAM" id="SSF52518">
    <property type="entry name" value="Thiamin diphosphate-binding fold (THDP-binding)"/>
    <property type="match status" value="2"/>
</dbReference>
<evidence type="ECO:0000256" key="3">
    <source>
        <dbReference type="ARBA" id="ARBA00023052"/>
    </source>
</evidence>
<dbReference type="GO" id="GO:0030976">
    <property type="term" value="F:thiamine pyrophosphate binding"/>
    <property type="evidence" value="ECO:0007669"/>
    <property type="project" value="InterPro"/>
</dbReference>
<name>A0A2M9BGX4_9ACTN</name>
<proteinExistence type="inferred from homology"/>
<dbReference type="CDD" id="cd07035">
    <property type="entry name" value="TPP_PYR_POX_like"/>
    <property type="match status" value="1"/>
</dbReference>
<dbReference type="Pfam" id="PF02775">
    <property type="entry name" value="TPP_enzyme_C"/>
    <property type="match status" value="1"/>
</dbReference>
<comment type="cofactor">
    <cofactor evidence="1">
        <name>thiamine diphosphate</name>
        <dbReference type="ChEBI" id="CHEBI:58937"/>
    </cofactor>
</comment>
<evidence type="ECO:0000259" key="8">
    <source>
        <dbReference type="Pfam" id="PF02776"/>
    </source>
</evidence>
<evidence type="ECO:0000259" key="7">
    <source>
        <dbReference type="Pfam" id="PF02775"/>
    </source>
</evidence>